<gene>
    <name evidence="6" type="primary">LOC109701163</name>
</gene>
<comment type="function">
    <text evidence="4">This protein aggregates to form microtubular structures.</text>
</comment>
<name>A0A8B7WE07_CASCN</name>
<dbReference type="OrthoDB" id="25620at2759"/>
<evidence type="ECO:0000313" key="6">
    <source>
        <dbReference type="RefSeq" id="XP_020042169.1"/>
    </source>
</evidence>
<dbReference type="InterPro" id="IPR027417">
    <property type="entry name" value="P-loop_NTPase"/>
</dbReference>
<dbReference type="PANTHER" id="PTHR14241">
    <property type="entry name" value="INTERFERON-INDUCED PROTEIN 44"/>
    <property type="match status" value="1"/>
</dbReference>
<comment type="subcellular location">
    <subcellularLocation>
        <location evidence="1">Cytoplasm</location>
    </subcellularLocation>
</comment>
<evidence type="ECO:0000256" key="1">
    <source>
        <dbReference type="ARBA" id="ARBA00004496"/>
    </source>
</evidence>
<evidence type="ECO:0000256" key="3">
    <source>
        <dbReference type="ARBA" id="ARBA00022490"/>
    </source>
</evidence>
<dbReference type="Gene3D" id="3.40.50.300">
    <property type="entry name" value="P-loop containing nucleotide triphosphate hydrolases"/>
    <property type="match status" value="1"/>
</dbReference>
<keyword evidence="3" id="KW-0963">Cytoplasm</keyword>
<evidence type="ECO:0000256" key="5">
    <source>
        <dbReference type="ARBA" id="ARBA00073671"/>
    </source>
</evidence>
<dbReference type="GO" id="GO:0009615">
    <property type="term" value="P:response to virus"/>
    <property type="evidence" value="ECO:0007669"/>
    <property type="project" value="UniProtKB-ARBA"/>
</dbReference>
<accession>A0A8B7WE07</accession>
<dbReference type="SUPFAM" id="SSF52540">
    <property type="entry name" value="P-loop containing nucleoside triphosphate hydrolases"/>
    <property type="match status" value="1"/>
</dbReference>
<dbReference type="GO" id="GO:0006955">
    <property type="term" value="P:immune response"/>
    <property type="evidence" value="ECO:0007669"/>
    <property type="project" value="TreeGrafter"/>
</dbReference>
<dbReference type="RefSeq" id="XP_020042169.1">
    <property type="nucleotide sequence ID" value="XM_020186580.1"/>
</dbReference>
<proteinExistence type="inferred from homology"/>
<sequence>MQLRGGYPAVCGSRRGCGLAQPEEQRAEKNGAAALQTLWGGDLAGRLFFYYVRKSLLATIRSYKPYRDLVHQSRILLLGPVGAGKSSFCNLVKSVFQGYVTHQALVGSNTTGMSVEYRTYSIKDGNDGNSLPFVLCDSLGLSEKGGLCKEDRVYILKGHTPDRYHFDSTKPITPKHGNYIHCPFLKDRIHCVAFMFDANSVEQLSHEMVAKIRRIRREVIKCGVVHVALLTHVDSINLIAKDDFIDIYSYVPVKCKIQAVHRKLGFALSDILVVSNYVSEWELDPVKDILILSALRQMLLATDDFLEDLPLEQVMELPEMSASITRNSELMIFILLKRYKLPCFLVEVP</sequence>
<reference evidence="6" key="1">
    <citation type="submission" date="2025-08" db="UniProtKB">
        <authorList>
            <consortium name="RefSeq"/>
        </authorList>
    </citation>
    <scope>IDENTIFICATION</scope>
    <source>
        <tissue evidence="6">Leukocyte</tissue>
    </source>
</reference>
<dbReference type="KEGG" id="ccan:109701163"/>
<dbReference type="PANTHER" id="PTHR14241:SF3">
    <property type="entry name" value="INTERFERON-INDUCED PROTEIN 44"/>
    <property type="match status" value="1"/>
</dbReference>
<dbReference type="FunFam" id="3.40.50.300:FF:001535">
    <property type="entry name" value="Interferon induced protein 44"/>
    <property type="match status" value="1"/>
</dbReference>
<organism evidence="6">
    <name type="scientific">Castor canadensis</name>
    <name type="common">American beaver</name>
    <dbReference type="NCBI Taxonomy" id="51338"/>
    <lineage>
        <taxon>Eukaryota</taxon>
        <taxon>Metazoa</taxon>
        <taxon>Chordata</taxon>
        <taxon>Craniata</taxon>
        <taxon>Vertebrata</taxon>
        <taxon>Euteleostomi</taxon>
        <taxon>Mammalia</taxon>
        <taxon>Eutheria</taxon>
        <taxon>Euarchontoglires</taxon>
        <taxon>Glires</taxon>
        <taxon>Rodentia</taxon>
        <taxon>Castorimorpha</taxon>
        <taxon>Castoridae</taxon>
        <taxon>Castor</taxon>
    </lineage>
</organism>
<dbReference type="GO" id="GO:0005737">
    <property type="term" value="C:cytoplasm"/>
    <property type="evidence" value="ECO:0007669"/>
    <property type="project" value="UniProtKB-SubCell"/>
</dbReference>
<evidence type="ECO:0000256" key="2">
    <source>
        <dbReference type="ARBA" id="ARBA00009243"/>
    </source>
</evidence>
<dbReference type="AlphaFoldDB" id="A0A8B7WE07"/>
<evidence type="ECO:0000256" key="4">
    <source>
        <dbReference type="ARBA" id="ARBA00055327"/>
    </source>
</evidence>
<comment type="similarity">
    <text evidence="2">Belongs to the IFI44 family.</text>
</comment>
<protein>
    <recommendedName>
        <fullName evidence="5">Interferon-induced protein 44</fullName>
    </recommendedName>
</protein>